<dbReference type="InterPro" id="IPR012910">
    <property type="entry name" value="Plug_dom"/>
</dbReference>
<feature type="non-terminal residue" evidence="4">
    <location>
        <position position="120"/>
    </location>
</feature>
<comment type="caution">
    <text evidence="4">The sequence shown here is derived from an EMBL/GenBank/DDBJ whole genome shotgun (WGS) entry which is preliminary data.</text>
</comment>
<dbReference type="PANTHER" id="PTHR32552">
    <property type="entry name" value="FERRICHROME IRON RECEPTOR-RELATED"/>
    <property type="match status" value="1"/>
</dbReference>
<reference evidence="4 5" key="1">
    <citation type="submission" date="2015-09" db="EMBL/GenBank/DDBJ databases">
        <title>Genome announcement of multiple Pseudomonas syringae strains.</title>
        <authorList>
            <person name="Thakur S."/>
            <person name="Wang P.W."/>
            <person name="Gong Y."/>
            <person name="Weir B.S."/>
            <person name="Guttman D.S."/>
        </authorList>
    </citation>
    <scope>NUCLEOTIDE SEQUENCE [LARGE SCALE GENOMIC DNA]</scope>
    <source>
        <strain evidence="4 5">ICMP16929</strain>
    </source>
</reference>
<accession>A0A0Q0BUP0</accession>
<keyword evidence="2" id="KW-0732">Signal</keyword>
<evidence type="ECO:0000313" key="5">
    <source>
        <dbReference type="Proteomes" id="UP000050384"/>
    </source>
</evidence>
<protein>
    <recommendedName>
        <fullName evidence="3">TonB-dependent receptor plug domain-containing protein</fullName>
    </recommendedName>
</protein>
<dbReference type="GO" id="GO:0015344">
    <property type="term" value="F:siderophore uptake transmembrane transporter activity"/>
    <property type="evidence" value="ECO:0007669"/>
    <property type="project" value="TreeGrafter"/>
</dbReference>
<proteinExistence type="predicted"/>
<name>A0A0Q0BUP0_PSESX</name>
<dbReference type="GO" id="GO:0009279">
    <property type="term" value="C:cell outer membrane"/>
    <property type="evidence" value="ECO:0007669"/>
    <property type="project" value="TreeGrafter"/>
</dbReference>
<feature type="region of interest" description="Disordered" evidence="1">
    <location>
        <begin position="46"/>
        <end position="81"/>
    </location>
</feature>
<dbReference type="InterPro" id="IPR039426">
    <property type="entry name" value="TonB-dep_rcpt-like"/>
</dbReference>
<evidence type="ECO:0000259" key="3">
    <source>
        <dbReference type="Pfam" id="PF07715"/>
    </source>
</evidence>
<dbReference type="EMBL" id="LJRI01000958">
    <property type="protein sequence ID" value="KPY82052.1"/>
    <property type="molecule type" value="Genomic_DNA"/>
</dbReference>
<organism evidence="4 5">
    <name type="scientific">Pseudomonas syringae pv. spinaceae</name>
    <dbReference type="NCBI Taxonomy" id="264459"/>
    <lineage>
        <taxon>Bacteria</taxon>
        <taxon>Pseudomonadati</taxon>
        <taxon>Pseudomonadota</taxon>
        <taxon>Gammaproteobacteria</taxon>
        <taxon>Pseudomonadales</taxon>
        <taxon>Pseudomonadaceae</taxon>
        <taxon>Pseudomonas</taxon>
        <taxon>Pseudomonas syringae</taxon>
    </lineage>
</organism>
<evidence type="ECO:0000256" key="2">
    <source>
        <dbReference type="SAM" id="SignalP"/>
    </source>
</evidence>
<evidence type="ECO:0000313" key="4">
    <source>
        <dbReference type="EMBL" id="KPY82052.1"/>
    </source>
</evidence>
<dbReference type="PANTHER" id="PTHR32552:SF90">
    <property type="entry name" value="METAL-PSEUDOPALINE RECEPTOR CNTO"/>
    <property type="match status" value="1"/>
</dbReference>
<dbReference type="Proteomes" id="UP000050384">
    <property type="component" value="Unassembled WGS sequence"/>
</dbReference>
<dbReference type="Pfam" id="PF07715">
    <property type="entry name" value="Plug"/>
    <property type="match status" value="1"/>
</dbReference>
<gene>
    <name evidence="4" type="ORF">ALO94_01012</name>
</gene>
<feature type="compositionally biased region" description="Low complexity" evidence="1">
    <location>
        <begin position="60"/>
        <end position="70"/>
    </location>
</feature>
<dbReference type="InterPro" id="IPR037066">
    <property type="entry name" value="Plug_dom_sf"/>
</dbReference>
<dbReference type="Gene3D" id="2.170.130.10">
    <property type="entry name" value="TonB-dependent receptor, plug domain"/>
    <property type="match status" value="1"/>
</dbReference>
<dbReference type="SUPFAM" id="SSF56935">
    <property type="entry name" value="Porins"/>
    <property type="match status" value="1"/>
</dbReference>
<feature type="domain" description="TonB-dependent receptor plug" evidence="3">
    <location>
        <begin position="73"/>
        <end position="114"/>
    </location>
</feature>
<feature type="signal peptide" evidence="2">
    <location>
        <begin position="1"/>
        <end position="22"/>
    </location>
</feature>
<feature type="chain" id="PRO_5006175231" description="TonB-dependent receptor plug domain-containing protein" evidence="2">
    <location>
        <begin position="23"/>
        <end position="120"/>
    </location>
</feature>
<sequence>MSMRRTLVSLCVIQAISQAAWADQVTAGQPSSDSIELQNIDIQGAASAENAQGPVDGYRATRSASATRTDTSLHETPQSVSVVTREAVEDIGATRLQDALDYAGGGGRGNNFGGQGLTTF</sequence>
<dbReference type="AlphaFoldDB" id="A0A0Q0BUP0"/>
<dbReference type="PATRIC" id="fig|264459.3.peg.1767"/>
<evidence type="ECO:0000256" key="1">
    <source>
        <dbReference type="SAM" id="MobiDB-lite"/>
    </source>
</evidence>